<sequence length="84" mass="8912">MKNLLLGFSLAANAALIYLVLQDKDKLSSLSSRIDNVTDQVSGKAQQVKGAITGDTSDKVKGNVEEGKGKAKDIVDDVKESFAD</sequence>
<name>A0A3Q8CP01_9LACO</name>
<dbReference type="InterPro" id="IPR036629">
    <property type="entry name" value="YjbJ_sf"/>
</dbReference>
<dbReference type="GeneID" id="78521614"/>
<protein>
    <submittedName>
        <fullName evidence="1">CsbD family protein</fullName>
    </submittedName>
</protein>
<accession>A0A3Q8CP01</accession>
<evidence type="ECO:0000313" key="1">
    <source>
        <dbReference type="EMBL" id="AUJ32051.1"/>
    </source>
</evidence>
<dbReference type="AlphaFoldDB" id="A0A3Q8CP01"/>
<dbReference type="RefSeq" id="WP_057886114.1">
    <property type="nucleotide sequence ID" value="NZ_CP018180.1"/>
</dbReference>
<keyword evidence="2" id="KW-1185">Reference proteome</keyword>
<dbReference type="Proteomes" id="UP000324497">
    <property type="component" value="Chromosome"/>
</dbReference>
<evidence type="ECO:0000313" key="2">
    <source>
        <dbReference type="Proteomes" id="UP000324497"/>
    </source>
</evidence>
<dbReference type="EMBL" id="CP018180">
    <property type="protein sequence ID" value="AUJ32051.1"/>
    <property type="molecule type" value="Genomic_DNA"/>
</dbReference>
<dbReference type="KEGG" id="lng:BSQ50_05455"/>
<dbReference type="SUPFAM" id="SSF69047">
    <property type="entry name" value="Hypothetical protein YjbJ"/>
    <property type="match status" value="1"/>
</dbReference>
<reference evidence="1 2" key="1">
    <citation type="submission" date="2016-11" db="EMBL/GenBank/DDBJ databases">
        <title>Interaction between Lactobacillus species and yeast in water kefir.</title>
        <authorList>
            <person name="Behr J."/>
            <person name="Xu D."/>
            <person name="Vogel R.F."/>
        </authorList>
    </citation>
    <scope>NUCLEOTIDE SEQUENCE [LARGE SCALE GENOMIC DNA]</scope>
    <source>
        <strain evidence="1 2">TMW 1.1827</strain>
    </source>
</reference>
<organism evidence="1 2">
    <name type="scientific">Liquorilactobacillus nagelii</name>
    <dbReference type="NCBI Taxonomy" id="82688"/>
    <lineage>
        <taxon>Bacteria</taxon>
        <taxon>Bacillati</taxon>
        <taxon>Bacillota</taxon>
        <taxon>Bacilli</taxon>
        <taxon>Lactobacillales</taxon>
        <taxon>Lactobacillaceae</taxon>
        <taxon>Liquorilactobacillus</taxon>
    </lineage>
</organism>
<proteinExistence type="predicted"/>
<gene>
    <name evidence="1" type="ORF">BSQ50_05455</name>
</gene>